<dbReference type="PANTHER" id="PTHR30158:SF3">
    <property type="entry name" value="MULTIDRUG EFFLUX PUMP SUBUNIT ACRA-RELATED"/>
    <property type="match status" value="1"/>
</dbReference>
<evidence type="ECO:0000256" key="4">
    <source>
        <dbReference type="SAM" id="SignalP"/>
    </source>
</evidence>
<dbReference type="GO" id="GO:0046677">
    <property type="term" value="P:response to antibiotic"/>
    <property type="evidence" value="ECO:0007669"/>
    <property type="project" value="TreeGrafter"/>
</dbReference>
<name>A0A4Z1R2T0_9GAMM</name>
<dbReference type="SUPFAM" id="SSF111369">
    <property type="entry name" value="HlyD-like secretion proteins"/>
    <property type="match status" value="1"/>
</dbReference>
<evidence type="ECO:0000256" key="1">
    <source>
        <dbReference type="ARBA" id="ARBA00004519"/>
    </source>
</evidence>
<dbReference type="AlphaFoldDB" id="A0A4Z1R2T0"/>
<dbReference type="InterPro" id="IPR058625">
    <property type="entry name" value="MdtA-like_BSH"/>
</dbReference>
<dbReference type="InterPro" id="IPR006143">
    <property type="entry name" value="RND_pump_MFP"/>
</dbReference>
<accession>A0A4Z1R2T0</accession>
<dbReference type="Gene3D" id="2.40.30.170">
    <property type="match status" value="1"/>
</dbReference>
<dbReference type="PROSITE" id="PS51257">
    <property type="entry name" value="PROKAR_LIPOPROTEIN"/>
    <property type="match status" value="1"/>
</dbReference>
<feature type="signal peptide" evidence="4">
    <location>
        <begin position="1"/>
        <end position="20"/>
    </location>
</feature>
<dbReference type="InterPro" id="IPR058626">
    <property type="entry name" value="MdtA-like_b-barrel"/>
</dbReference>
<dbReference type="Gene3D" id="2.40.50.100">
    <property type="match status" value="1"/>
</dbReference>
<sequence>MRKPSRRLAFIPLFLAVALAACSGSEHQDQAPPAQVSVVTLQPQTVTLTRELPGRTNAFLVAEVRPQVNGIVKQRLFTEGSLVKAGEPLYQIDDASYRAAANSARAQLARAQATLTAARLTAARISELSSVQAVSRQDDENATAALRQAEADVGAMRAALDASNVTLGHARITAPIDGRIGKSSVTQGALVTANQAAPLATVQQLDPIHVDLTQSASELLQLRRELAKGTLESGAEMPVTILLDDGTPFAHEGRLAFSEVSVDPATGSFGLRVLVDNPDHVLMPGMYVRAVIGSGVRQNAILAPQQGITRDPKGNTSALVVNAEGVVEQRPVQVSRTIGDRWLVESGLVAGDRVIVEGLQKVQPGMPVEVSEVAAAPVAAPAPAAMAHDAAGGDATDAADQATGSATDAAAPAHPDAAAQAADTAAPRQ</sequence>
<dbReference type="EMBL" id="SPUH01000001">
    <property type="protein sequence ID" value="TKS53964.1"/>
    <property type="molecule type" value="Genomic_DNA"/>
</dbReference>
<dbReference type="PANTHER" id="PTHR30158">
    <property type="entry name" value="ACRA/E-RELATED COMPONENT OF DRUG EFFLUX TRANSPORTER"/>
    <property type="match status" value="1"/>
</dbReference>
<dbReference type="Pfam" id="PF25944">
    <property type="entry name" value="Beta-barrel_RND"/>
    <property type="match status" value="1"/>
</dbReference>
<evidence type="ECO:0000313" key="10">
    <source>
        <dbReference type="Proteomes" id="UP000298681"/>
    </source>
</evidence>
<dbReference type="Proteomes" id="UP000298681">
    <property type="component" value="Unassembled WGS sequence"/>
</dbReference>
<proteinExistence type="inferred from homology"/>
<evidence type="ECO:0000259" key="8">
    <source>
        <dbReference type="Pfam" id="PF25967"/>
    </source>
</evidence>
<evidence type="ECO:0000259" key="6">
    <source>
        <dbReference type="Pfam" id="PF25917"/>
    </source>
</evidence>
<dbReference type="Gene3D" id="1.10.287.470">
    <property type="entry name" value="Helix hairpin bin"/>
    <property type="match status" value="1"/>
</dbReference>
<evidence type="ECO:0000259" key="7">
    <source>
        <dbReference type="Pfam" id="PF25944"/>
    </source>
</evidence>
<dbReference type="NCBIfam" id="TIGR01730">
    <property type="entry name" value="RND_mfp"/>
    <property type="match status" value="1"/>
</dbReference>
<keyword evidence="10" id="KW-1185">Reference proteome</keyword>
<evidence type="ECO:0000256" key="3">
    <source>
        <dbReference type="SAM" id="MobiDB-lite"/>
    </source>
</evidence>
<dbReference type="Pfam" id="PF25876">
    <property type="entry name" value="HH_MFP_RND"/>
    <property type="match status" value="1"/>
</dbReference>
<feature type="region of interest" description="Disordered" evidence="3">
    <location>
        <begin position="387"/>
        <end position="429"/>
    </location>
</feature>
<dbReference type="Pfam" id="PF25917">
    <property type="entry name" value="BSH_RND"/>
    <property type="match status" value="1"/>
</dbReference>
<keyword evidence="4" id="KW-0732">Signal</keyword>
<reference evidence="9 10" key="1">
    <citation type="submission" date="2019-01" db="EMBL/GenBank/DDBJ databases">
        <authorList>
            <person name="Zhang S."/>
        </authorList>
    </citation>
    <scope>NUCLEOTIDE SEQUENCE [LARGE SCALE GENOMIC DNA]</scope>
    <source>
        <strain evidence="9 10">1626</strain>
    </source>
</reference>
<dbReference type="Gene3D" id="2.40.420.20">
    <property type="match status" value="1"/>
</dbReference>
<dbReference type="FunFam" id="2.40.420.20:FF:000001">
    <property type="entry name" value="Efflux RND transporter periplasmic adaptor subunit"/>
    <property type="match status" value="1"/>
</dbReference>
<protein>
    <submittedName>
        <fullName evidence="9">Efflux RND transporter periplasmic adaptor subunit</fullName>
    </submittedName>
</protein>
<feature type="chain" id="PRO_5021303362" evidence="4">
    <location>
        <begin position="21"/>
        <end position="429"/>
    </location>
</feature>
<feature type="domain" description="Multidrug resistance protein MdtA-like alpha-helical hairpin" evidence="5">
    <location>
        <begin position="102"/>
        <end position="167"/>
    </location>
</feature>
<evidence type="ECO:0000313" key="9">
    <source>
        <dbReference type="EMBL" id="TKS53964.1"/>
    </source>
</evidence>
<comment type="subcellular location">
    <subcellularLocation>
        <location evidence="1">Cell inner membrane</location>
        <topology evidence="1">Lipid-anchor</topology>
    </subcellularLocation>
</comment>
<comment type="similarity">
    <text evidence="2">Belongs to the membrane fusion protein (MFP) (TC 8.A.1) family.</text>
</comment>
<dbReference type="InterPro" id="IPR058624">
    <property type="entry name" value="MdtA-like_HH"/>
</dbReference>
<dbReference type="InterPro" id="IPR058627">
    <property type="entry name" value="MdtA-like_C"/>
</dbReference>
<dbReference type="RefSeq" id="WP_134673347.1">
    <property type="nucleotide sequence ID" value="NZ_SPUH01000001.1"/>
</dbReference>
<dbReference type="GO" id="GO:0005886">
    <property type="term" value="C:plasma membrane"/>
    <property type="evidence" value="ECO:0007669"/>
    <property type="project" value="UniProtKB-SubCell"/>
</dbReference>
<dbReference type="GO" id="GO:0022857">
    <property type="term" value="F:transmembrane transporter activity"/>
    <property type="evidence" value="ECO:0007669"/>
    <property type="project" value="InterPro"/>
</dbReference>
<evidence type="ECO:0000259" key="5">
    <source>
        <dbReference type="Pfam" id="PF25876"/>
    </source>
</evidence>
<dbReference type="Pfam" id="PF25967">
    <property type="entry name" value="RND-MFP_C"/>
    <property type="match status" value="1"/>
</dbReference>
<feature type="domain" description="Multidrug resistance protein MdtA-like barrel-sandwich hybrid" evidence="6">
    <location>
        <begin position="61"/>
        <end position="203"/>
    </location>
</feature>
<gene>
    <name evidence="9" type="ORF">E4582_03715</name>
</gene>
<comment type="caution">
    <text evidence="9">The sequence shown here is derived from an EMBL/GenBank/DDBJ whole genome shotgun (WGS) entry which is preliminary data.</text>
</comment>
<organism evidence="9 10">
    <name type="scientific">Luteimonas yindakuii</name>
    <dbReference type="NCBI Taxonomy" id="2565782"/>
    <lineage>
        <taxon>Bacteria</taxon>
        <taxon>Pseudomonadati</taxon>
        <taxon>Pseudomonadota</taxon>
        <taxon>Gammaproteobacteria</taxon>
        <taxon>Lysobacterales</taxon>
        <taxon>Lysobacteraceae</taxon>
        <taxon>Luteimonas</taxon>
    </lineage>
</organism>
<evidence type="ECO:0000256" key="2">
    <source>
        <dbReference type="ARBA" id="ARBA00009477"/>
    </source>
</evidence>
<feature type="domain" description="Multidrug resistance protein MdtA-like C-terminal permuted SH3" evidence="8">
    <location>
        <begin position="299"/>
        <end position="361"/>
    </location>
</feature>
<feature type="domain" description="Multidrug resistance protein MdtA-like beta-barrel" evidence="7">
    <location>
        <begin position="207"/>
        <end position="293"/>
    </location>
</feature>